<proteinExistence type="predicted"/>
<dbReference type="InterPro" id="IPR016186">
    <property type="entry name" value="C-type_lectin-like/link_sf"/>
</dbReference>
<dbReference type="SUPFAM" id="SSF56436">
    <property type="entry name" value="C-type lectin-like"/>
    <property type="match status" value="1"/>
</dbReference>
<dbReference type="EMBL" id="ANHY01000002">
    <property type="protein sequence ID" value="EKV32751.1"/>
    <property type="molecule type" value="Genomic_DNA"/>
</dbReference>
<comment type="caution">
    <text evidence="1">The sequence shown here is derived from an EMBL/GenBank/DDBJ whole genome shotgun (WGS) entry which is preliminary data.</text>
</comment>
<keyword evidence="2" id="KW-1185">Reference proteome</keyword>
<evidence type="ECO:0000313" key="1">
    <source>
        <dbReference type="EMBL" id="EKV32751.1"/>
    </source>
</evidence>
<dbReference type="STRING" id="1238182.C882_1589"/>
<organism evidence="1 2">
    <name type="scientific">Caenispirillum salinarum AK4</name>
    <dbReference type="NCBI Taxonomy" id="1238182"/>
    <lineage>
        <taxon>Bacteria</taxon>
        <taxon>Pseudomonadati</taxon>
        <taxon>Pseudomonadota</taxon>
        <taxon>Alphaproteobacteria</taxon>
        <taxon>Rhodospirillales</taxon>
        <taxon>Novispirillaceae</taxon>
        <taxon>Caenispirillum</taxon>
    </lineage>
</organism>
<accession>K9HX62</accession>
<dbReference type="CDD" id="cd00037">
    <property type="entry name" value="CLECT"/>
    <property type="match status" value="1"/>
</dbReference>
<reference evidence="1 2" key="1">
    <citation type="journal article" date="2013" name="Genome Announc.">
        <title>Draft Genome Sequence of an Alphaproteobacterium, Caenispirillum salinarum AK4(T), Isolated from a Solar Saltern.</title>
        <authorList>
            <person name="Khatri I."/>
            <person name="Singh A."/>
            <person name="Korpole S."/>
            <person name="Pinnaka A.K."/>
            <person name="Subramanian S."/>
        </authorList>
    </citation>
    <scope>NUCLEOTIDE SEQUENCE [LARGE SCALE GENOMIC DNA]</scope>
    <source>
        <strain evidence="1 2">AK4</strain>
    </source>
</reference>
<name>K9HX62_9PROT</name>
<gene>
    <name evidence="1" type="ORF">C882_1589</name>
</gene>
<evidence type="ECO:0000313" key="2">
    <source>
        <dbReference type="Proteomes" id="UP000009881"/>
    </source>
</evidence>
<protein>
    <submittedName>
        <fullName evidence="1">Uncharacterized protein</fullName>
    </submittedName>
</protein>
<dbReference type="Proteomes" id="UP000009881">
    <property type="component" value="Unassembled WGS sequence"/>
</dbReference>
<dbReference type="InterPro" id="IPR016187">
    <property type="entry name" value="CTDL_fold"/>
</dbReference>
<sequence length="167" mass="19287">MMILLVSAPALGKEKMVGPFYNPHTKSYFAYVDLNIMGGTSWGGVQKHALRKTYHGIPGRLAVVKDRKTHDWLREKFGDVIDKETWIGLRYFCGARKLMWVDGTIMDRSPPGVWHPQWHRTWIMCGRVRMEYMPVYYVGGGLQMVWQASGIDKYQISYLVEFPTGKP</sequence>
<dbReference type="Gene3D" id="3.10.100.10">
    <property type="entry name" value="Mannose-Binding Protein A, subunit A"/>
    <property type="match status" value="1"/>
</dbReference>
<dbReference type="eggNOG" id="ENOG5033F5P">
    <property type="taxonomic scope" value="Bacteria"/>
</dbReference>
<dbReference type="AlphaFoldDB" id="K9HX62"/>